<comment type="caution">
    <text evidence="1">The sequence shown here is derived from an EMBL/GenBank/DDBJ whole genome shotgun (WGS) entry which is preliminary data.</text>
</comment>
<dbReference type="SUPFAM" id="SSF55724">
    <property type="entry name" value="Mog1p/PsbP-like"/>
    <property type="match status" value="1"/>
</dbReference>
<sequence>MSSFANADLRLDLPEGWIDRSMLVWSAPPGEGGGTPPNVVISYDQMKVGEQLAGYVTRQTDSLRAALDQWTLIEQGATRVGGKPAIAVRFTWRMAHGLMMQRQIFVELGKLRIASIGCTAGSENFDACDRRWFAPILDSIRLKE</sequence>
<evidence type="ECO:0000313" key="1">
    <source>
        <dbReference type="EMBL" id="MFD1881391.1"/>
    </source>
</evidence>
<dbReference type="InterPro" id="IPR014894">
    <property type="entry name" value="DcrB/EagT6"/>
</dbReference>
<dbReference type="Gene3D" id="3.40.1000.10">
    <property type="entry name" value="Mog1/PsbP, alpha/beta/alpha sandwich"/>
    <property type="match status" value="1"/>
</dbReference>
<accession>A0ABW4R583</accession>
<dbReference type="EMBL" id="JBHUEN010000018">
    <property type="protein sequence ID" value="MFD1881391.1"/>
    <property type="molecule type" value="Genomic_DNA"/>
</dbReference>
<evidence type="ECO:0000313" key="2">
    <source>
        <dbReference type="Proteomes" id="UP001597213"/>
    </source>
</evidence>
<protein>
    <submittedName>
        <fullName evidence="1">DcrB-related protein</fullName>
    </submittedName>
</protein>
<name>A0ABW4R583_9RHOB</name>
<keyword evidence="2" id="KW-1185">Reference proteome</keyword>
<organism evidence="1 2">
    <name type="scientific">Paracoccus pacificus</name>
    <dbReference type="NCBI Taxonomy" id="1463598"/>
    <lineage>
        <taxon>Bacteria</taxon>
        <taxon>Pseudomonadati</taxon>
        <taxon>Pseudomonadota</taxon>
        <taxon>Alphaproteobacteria</taxon>
        <taxon>Rhodobacterales</taxon>
        <taxon>Paracoccaceae</taxon>
        <taxon>Paracoccus</taxon>
    </lineage>
</organism>
<dbReference type="RefSeq" id="WP_379141206.1">
    <property type="nucleotide sequence ID" value="NZ_JBHUEN010000018.1"/>
</dbReference>
<dbReference type="InterPro" id="IPR016123">
    <property type="entry name" value="Mog1/PsbP_a/b/a-sand"/>
</dbReference>
<proteinExistence type="predicted"/>
<dbReference type="Proteomes" id="UP001597213">
    <property type="component" value="Unassembled WGS sequence"/>
</dbReference>
<gene>
    <name evidence="1" type="ORF">ACFSCT_06640</name>
</gene>
<reference evidence="2" key="1">
    <citation type="journal article" date="2019" name="Int. J. Syst. Evol. Microbiol.">
        <title>The Global Catalogue of Microorganisms (GCM) 10K type strain sequencing project: providing services to taxonomists for standard genome sequencing and annotation.</title>
        <authorList>
            <consortium name="The Broad Institute Genomics Platform"/>
            <consortium name="The Broad Institute Genome Sequencing Center for Infectious Disease"/>
            <person name="Wu L."/>
            <person name="Ma J."/>
        </authorList>
    </citation>
    <scope>NUCLEOTIDE SEQUENCE [LARGE SCALE GENOMIC DNA]</scope>
    <source>
        <strain evidence="2">CCUG 56029</strain>
    </source>
</reference>
<dbReference type="Pfam" id="PF08786">
    <property type="entry name" value="DcrB"/>
    <property type="match status" value="1"/>
</dbReference>